<evidence type="ECO:0000313" key="2">
    <source>
        <dbReference type="EMBL" id="KAJ3658418.1"/>
    </source>
</evidence>
<accession>A0AA38MJK0</accession>
<reference evidence="2" key="1">
    <citation type="journal article" date="2023" name="G3 (Bethesda)">
        <title>Whole genome assemblies of Zophobas morio and Tenebrio molitor.</title>
        <authorList>
            <person name="Kaur S."/>
            <person name="Stinson S.A."/>
            <person name="diCenzo G.C."/>
        </authorList>
    </citation>
    <scope>NUCLEOTIDE SEQUENCE</scope>
    <source>
        <strain evidence="2">QUZm001</strain>
    </source>
</reference>
<protein>
    <submittedName>
        <fullName evidence="2">Uncharacterized protein</fullName>
    </submittedName>
</protein>
<keyword evidence="3" id="KW-1185">Reference proteome</keyword>
<evidence type="ECO:0000313" key="3">
    <source>
        <dbReference type="Proteomes" id="UP001168821"/>
    </source>
</evidence>
<proteinExistence type="predicted"/>
<dbReference type="AlphaFoldDB" id="A0AA38MJK0"/>
<feature type="compositionally biased region" description="Polar residues" evidence="1">
    <location>
        <begin position="7"/>
        <end position="16"/>
    </location>
</feature>
<comment type="caution">
    <text evidence="2">The sequence shown here is derived from an EMBL/GenBank/DDBJ whole genome shotgun (WGS) entry which is preliminary data.</text>
</comment>
<name>A0AA38MJK0_9CUCU</name>
<dbReference type="EMBL" id="JALNTZ010000003">
    <property type="protein sequence ID" value="KAJ3658418.1"/>
    <property type="molecule type" value="Genomic_DNA"/>
</dbReference>
<feature type="region of interest" description="Disordered" evidence="1">
    <location>
        <begin position="1"/>
        <end position="36"/>
    </location>
</feature>
<sequence length="138" mass="14823">MGPHSLSAAQKTQANTRIDRVDKPTHKPTTARKKSDNPNLCISRGFLVFAGDGSHSCRIPSRHRFAAFIVRVDVAAKKNRFPQRSISGPVLSIRRILGSLEGFEGASVAVSCVSSPVPDSPRAPFHGLCCSCMGPLRA</sequence>
<organism evidence="2 3">
    <name type="scientific">Zophobas morio</name>
    <dbReference type="NCBI Taxonomy" id="2755281"/>
    <lineage>
        <taxon>Eukaryota</taxon>
        <taxon>Metazoa</taxon>
        <taxon>Ecdysozoa</taxon>
        <taxon>Arthropoda</taxon>
        <taxon>Hexapoda</taxon>
        <taxon>Insecta</taxon>
        <taxon>Pterygota</taxon>
        <taxon>Neoptera</taxon>
        <taxon>Endopterygota</taxon>
        <taxon>Coleoptera</taxon>
        <taxon>Polyphaga</taxon>
        <taxon>Cucujiformia</taxon>
        <taxon>Tenebrionidae</taxon>
        <taxon>Zophobas</taxon>
    </lineage>
</organism>
<evidence type="ECO:0000256" key="1">
    <source>
        <dbReference type="SAM" id="MobiDB-lite"/>
    </source>
</evidence>
<gene>
    <name evidence="2" type="ORF">Zmor_010156</name>
</gene>
<dbReference type="Proteomes" id="UP001168821">
    <property type="component" value="Unassembled WGS sequence"/>
</dbReference>